<feature type="region of interest" description="Disordered" evidence="1">
    <location>
        <begin position="1"/>
        <end position="82"/>
    </location>
</feature>
<name>A0A843TH95_COLES</name>
<keyword evidence="3" id="KW-1185">Reference proteome</keyword>
<sequence length="104" mass="11292">MTTTRLVNTDGGTPPGQGTLAMESTTTSQGRTQSNTTVTAVVWPDYSPTPGLSKRFQGRKERGNEKRTSWTALGRTPKTDLGVPVQPRELCKRLNATVLTTVFP</sequence>
<evidence type="ECO:0000313" key="2">
    <source>
        <dbReference type="EMBL" id="MQL70385.1"/>
    </source>
</evidence>
<feature type="compositionally biased region" description="Polar residues" evidence="1">
    <location>
        <begin position="1"/>
        <end position="11"/>
    </location>
</feature>
<dbReference type="Proteomes" id="UP000652761">
    <property type="component" value="Unassembled WGS sequence"/>
</dbReference>
<feature type="compositionally biased region" description="Basic and acidic residues" evidence="1">
    <location>
        <begin position="58"/>
        <end position="68"/>
    </location>
</feature>
<evidence type="ECO:0000313" key="3">
    <source>
        <dbReference type="Proteomes" id="UP000652761"/>
    </source>
</evidence>
<accession>A0A843TH95</accession>
<reference evidence="2" key="1">
    <citation type="submission" date="2017-07" db="EMBL/GenBank/DDBJ databases">
        <title>Taro Niue Genome Assembly and Annotation.</title>
        <authorList>
            <person name="Atibalentja N."/>
            <person name="Keating K."/>
            <person name="Fields C.J."/>
        </authorList>
    </citation>
    <scope>NUCLEOTIDE SEQUENCE</scope>
    <source>
        <strain evidence="2">Niue_2</strain>
        <tissue evidence="2">Leaf</tissue>
    </source>
</reference>
<protein>
    <submittedName>
        <fullName evidence="2">Uncharacterized protein</fullName>
    </submittedName>
</protein>
<proteinExistence type="predicted"/>
<feature type="compositionally biased region" description="Polar residues" evidence="1">
    <location>
        <begin position="22"/>
        <end position="39"/>
    </location>
</feature>
<dbReference type="AlphaFoldDB" id="A0A843TH95"/>
<evidence type="ECO:0000256" key="1">
    <source>
        <dbReference type="SAM" id="MobiDB-lite"/>
    </source>
</evidence>
<dbReference type="EMBL" id="NMUH01000066">
    <property type="protein sequence ID" value="MQL70385.1"/>
    <property type="molecule type" value="Genomic_DNA"/>
</dbReference>
<comment type="caution">
    <text evidence="2">The sequence shown here is derived from an EMBL/GenBank/DDBJ whole genome shotgun (WGS) entry which is preliminary data.</text>
</comment>
<gene>
    <name evidence="2" type="ORF">Taro_002708</name>
</gene>
<organism evidence="2 3">
    <name type="scientific">Colocasia esculenta</name>
    <name type="common">Wild taro</name>
    <name type="synonym">Arum esculentum</name>
    <dbReference type="NCBI Taxonomy" id="4460"/>
    <lineage>
        <taxon>Eukaryota</taxon>
        <taxon>Viridiplantae</taxon>
        <taxon>Streptophyta</taxon>
        <taxon>Embryophyta</taxon>
        <taxon>Tracheophyta</taxon>
        <taxon>Spermatophyta</taxon>
        <taxon>Magnoliopsida</taxon>
        <taxon>Liliopsida</taxon>
        <taxon>Araceae</taxon>
        <taxon>Aroideae</taxon>
        <taxon>Colocasieae</taxon>
        <taxon>Colocasia</taxon>
    </lineage>
</organism>